<evidence type="ECO:0000313" key="4">
    <source>
        <dbReference type="EMBL" id="KAK0587738.1"/>
    </source>
</evidence>
<dbReference type="GO" id="GO:0009451">
    <property type="term" value="P:RNA modification"/>
    <property type="evidence" value="ECO:0007669"/>
    <property type="project" value="InterPro"/>
</dbReference>
<dbReference type="AlphaFoldDB" id="A0AA39SAI7"/>
<evidence type="ECO:0000256" key="1">
    <source>
        <dbReference type="ARBA" id="ARBA00022737"/>
    </source>
</evidence>
<dbReference type="PANTHER" id="PTHR47926:SF347">
    <property type="entry name" value="PENTATRICOPEPTIDE REPEAT-CONTAINING PROTEIN"/>
    <property type="match status" value="1"/>
</dbReference>
<dbReference type="Gene3D" id="1.25.40.10">
    <property type="entry name" value="Tetratricopeptide repeat domain"/>
    <property type="match status" value="1"/>
</dbReference>
<dbReference type="PANTHER" id="PTHR47926">
    <property type="entry name" value="PENTATRICOPEPTIDE REPEAT-CONTAINING PROTEIN"/>
    <property type="match status" value="1"/>
</dbReference>
<dbReference type="Proteomes" id="UP001168877">
    <property type="component" value="Unassembled WGS sequence"/>
</dbReference>
<proteinExistence type="predicted"/>
<accession>A0AA39SAI7</accession>
<reference evidence="4" key="2">
    <citation type="submission" date="2023-06" db="EMBL/GenBank/DDBJ databases">
        <authorList>
            <person name="Swenson N.G."/>
            <person name="Wegrzyn J.L."/>
            <person name="Mcevoy S.L."/>
        </authorList>
    </citation>
    <scope>NUCLEOTIDE SEQUENCE</scope>
    <source>
        <strain evidence="4">NS2018</strain>
        <tissue evidence="4">Leaf</tissue>
    </source>
</reference>
<dbReference type="InterPro" id="IPR002885">
    <property type="entry name" value="PPR_rpt"/>
</dbReference>
<sequence>MVGCVDANSGSGISRFNYNPAGVEDTVMAGRMGSDKAPTPAPTPWEFMRESIGTHNKLGTKFTPQSSKNNRKKGSGVATTSRYVVKLNENCRASSSVKGPLTTSSPMEAVDVEDLDSASVLRHLHQEVNNFVPQPVDSMETVDEPIVHLSPVAELDRNFDLLVKSGHDDEICVANSLADLYLKNQRLVDGFRVFDEMPARDVFSWTQMASGCLQCGEPEKALAIIEEMM</sequence>
<keyword evidence="1" id="KW-0677">Repeat</keyword>
<protein>
    <recommendedName>
        <fullName evidence="6">Pentatricopeptide repeat-containing protein</fullName>
    </recommendedName>
</protein>
<organism evidence="4 5">
    <name type="scientific">Acer saccharum</name>
    <name type="common">Sugar maple</name>
    <dbReference type="NCBI Taxonomy" id="4024"/>
    <lineage>
        <taxon>Eukaryota</taxon>
        <taxon>Viridiplantae</taxon>
        <taxon>Streptophyta</taxon>
        <taxon>Embryophyta</taxon>
        <taxon>Tracheophyta</taxon>
        <taxon>Spermatophyta</taxon>
        <taxon>Magnoliopsida</taxon>
        <taxon>eudicotyledons</taxon>
        <taxon>Gunneridae</taxon>
        <taxon>Pentapetalae</taxon>
        <taxon>rosids</taxon>
        <taxon>malvids</taxon>
        <taxon>Sapindales</taxon>
        <taxon>Sapindaceae</taxon>
        <taxon>Hippocastanoideae</taxon>
        <taxon>Acereae</taxon>
        <taxon>Acer</taxon>
    </lineage>
</organism>
<evidence type="ECO:0008006" key="6">
    <source>
        <dbReference type="Google" id="ProtNLM"/>
    </source>
</evidence>
<comment type="caution">
    <text evidence="4">The sequence shown here is derived from an EMBL/GenBank/DDBJ whole genome shotgun (WGS) entry which is preliminary data.</text>
</comment>
<dbReference type="InterPro" id="IPR046960">
    <property type="entry name" value="PPR_At4g14850-like_plant"/>
</dbReference>
<reference evidence="4" key="1">
    <citation type="journal article" date="2022" name="Plant J.">
        <title>Strategies of tolerance reflected in two North American maple genomes.</title>
        <authorList>
            <person name="McEvoy S.L."/>
            <person name="Sezen U.U."/>
            <person name="Trouern-Trend A."/>
            <person name="McMahon S.M."/>
            <person name="Schaberg P.G."/>
            <person name="Yang J."/>
            <person name="Wegrzyn J.L."/>
            <person name="Swenson N.G."/>
        </authorList>
    </citation>
    <scope>NUCLEOTIDE SEQUENCE</scope>
    <source>
        <strain evidence="4">NS2018</strain>
    </source>
</reference>
<feature type="repeat" description="PPR" evidence="2">
    <location>
        <begin position="201"/>
        <end position="229"/>
    </location>
</feature>
<dbReference type="EMBL" id="JAUESC010000382">
    <property type="protein sequence ID" value="KAK0587738.1"/>
    <property type="molecule type" value="Genomic_DNA"/>
</dbReference>
<dbReference type="NCBIfam" id="TIGR00756">
    <property type="entry name" value="PPR"/>
    <property type="match status" value="1"/>
</dbReference>
<dbReference type="GO" id="GO:0003723">
    <property type="term" value="F:RNA binding"/>
    <property type="evidence" value="ECO:0007669"/>
    <property type="project" value="InterPro"/>
</dbReference>
<evidence type="ECO:0000256" key="2">
    <source>
        <dbReference type="PROSITE-ProRule" id="PRU00708"/>
    </source>
</evidence>
<keyword evidence="5" id="KW-1185">Reference proteome</keyword>
<gene>
    <name evidence="4" type="ORF">LWI29_027937</name>
</gene>
<dbReference type="Pfam" id="PF01535">
    <property type="entry name" value="PPR"/>
    <property type="match status" value="2"/>
</dbReference>
<dbReference type="PROSITE" id="PS51375">
    <property type="entry name" value="PPR"/>
    <property type="match status" value="1"/>
</dbReference>
<evidence type="ECO:0000256" key="3">
    <source>
        <dbReference type="SAM" id="MobiDB-lite"/>
    </source>
</evidence>
<evidence type="ECO:0000313" key="5">
    <source>
        <dbReference type="Proteomes" id="UP001168877"/>
    </source>
</evidence>
<feature type="region of interest" description="Disordered" evidence="3">
    <location>
        <begin position="56"/>
        <end position="78"/>
    </location>
</feature>
<name>A0AA39SAI7_ACESA</name>
<dbReference type="InterPro" id="IPR011990">
    <property type="entry name" value="TPR-like_helical_dom_sf"/>
</dbReference>